<keyword evidence="1" id="KW-0732">Signal</keyword>
<reference evidence="3" key="2">
    <citation type="journal article" date="2021" name="Genome Biol. Evol.">
        <title>Developing a high-quality reference genome for a parasitic bivalve with doubly uniparental inheritance (Bivalvia: Unionida).</title>
        <authorList>
            <person name="Smith C.H."/>
        </authorList>
    </citation>
    <scope>NUCLEOTIDE SEQUENCE</scope>
    <source>
        <strain evidence="3">CHS0354</strain>
        <tissue evidence="3">Mantle</tissue>
    </source>
</reference>
<organism evidence="3 4">
    <name type="scientific">Potamilus streckersoni</name>
    <dbReference type="NCBI Taxonomy" id="2493646"/>
    <lineage>
        <taxon>Eukaryota</taxon>
        <taxon>Metazoa</taxon>
        <taxon>Spiralia</taxon>
        <taxon>Lophotrochozoa</taxon>
        <taxon>Mollusca</taxon>
        <taxon>Bivalvia</taxon>
        <taxon>Autobranchia</taxon>
        <taxon>Heteroconchia</taxon>
        <taxon>Palaeoheterodonta</taxon>
        <taxon>Unionida</taxon>
        <taxon>Unionoidea</taxon>
        <taxon>Unionidae</taxon>
        <taxon>Ambleminae</taxon>
        <taxon>Lampsilini</taxon>
        <taxon>Potamilus</taxon>
    </lineage>
</organism>
<protein>
    <recommendedName>
        <fullName evidence="2">VWFC domain-containing protein</fullName>
    </recommendedName>
</protein>
<proteinExistence type="predicted"/>
<accession>A0AAE0RVG3</accession>
<feature type="domain" description="VWFC" evidence="2">
    <location>
        <begin position="87"/>
        <end position="145"/>
    </location>
</feature>
<dbReference type="InterPro" id="IPR042979">
    <property type="entry name" value="VWC2/VWC2L"/>
</dbReference>
<reference evidence="3" key="3">
    <citation type="submission" date="2023-05" db="EMBL/GenBank/DDBJ databases">
        <authorList>
            <person name="Smith C.H."/>
        </authorList>
    </citation>
    <scope>NUCLEOTIDE SEQUENCE</scope>
    <source>
        <strain evidence="3">CHS0354</strain>
        <tissue evidence="3">Mantle</tissue>
    </source>
</reference>
<dbReference type="PROSITE" id="PS01208">
    <property type="entry name" value="VWFC_1"/>
    <property type="match status" value="1"/>
</dbReference>
<dbReference type="SUPFAM" id="SSF57603">
    <property type="entry name" value="FnI-like domain"/>
    <property type="match status" value="1"/>
</dbReference>
<evidence type="ECO:0000313" key="4">
    <source>
        <dbReference type="Proteomes" id="UP001195483"/>
    </source>
</evidence>
<keyword evidence="4" id="KW-1185">Reference proteome</keyword>
<dbReference type="PROSITE" id="PS50184">
    <property type="entry name" value="VWFC_2"/>
    <property type="match status" value="2"/>
</dbReference>
<evidence type="ECO:0000256" key="1">
    <source>
        <dbReference type="SAM" id="SignalP"/>
    </source>
</evidence>
<feature type="chain" id="PRO_5042220565" description="VWFC domain-containing protein" evidence="1">
    <location>
        <begin position="24"/>
        <end position="264"/>
    </location>
</feature>
<dbReference type="GO" id="GO:0030514">
    <property type="term" value="P:negative regulation of BMP signaling pathway"/>
    <property type="evidence" value="ECO:0007669"/>
    <property type="project" value="TreeGrafter"/>
</dbReference>
<dbReference type="GO" id="GO:0045202">
    <property type="term" value="C:synapse"/>
    <property type="evidence" value="ECO:0007669"/>
    <property type="project" value="UniProtKB-SubCell"/>
</dbReference>
<dbReference type="PANTHER" id="PTHR46252">
    <property type="entry name" value="BRORIN FAMILY MEMBER"/>
    <property type="match status" value="1"/>
</dbReference>
<evidence type="ECO:0000259" key="2">
    <source>
        <dbReference type="PROSITE" id="PS50184"/>
    </source>
</evidence>
<dbReference type="AlphaFoldDB" id="A0AAE0RVG3"/>
<reference evidence="3" key="1">
    <citation type="journal article" date="2021" name="Genome Biol. Evol.">
        <title>A High-Quality Reference Genome for a Parasitic Bivalve with Doubly Uniparental Inheritance (Bivalvia: Unionida).</title>
        <authorList>
            <person name="Smith C.H."/>
        </authorList>
    </citation>
    <scope>NUCLEOTIDE SEQUENCE</scope>
    <source>
        <strain evidence="3">CHS0354</strain>
    </source>
</reference>
<gene>
    <name evidence="3" type="ORF">CHS0354_023518</name>
</gene>
<sequence length="264" mass="28977">MGAYLAKNCLTLFLAMLPVFCRGLSTPGCFGTDRNFYNTGDPMPSTNPCDVDCICKDTGTILCSVMDCAMPFCVNPIRMEGKCCPVCSCEQDGVVYNPGQIVNHDPCNPCTCQNNGQITCENIECRNITCRYHVVPNNECCPVCQCMWGYKRFIADEIVKNVTCKPLVCQSDGSIKAKPVKCPDLQLQCVDPVFPEGSCCPECKNGKTCAYGNNVIQYGEDRVVGNKVCRCGGDPWFPNAFCTNMNVSAMLLRKVGQYLAAYKP</sequence>
<dbReference type="Gene3D" id="2.10.70.10">
    <property type="entry name" value="Complement Module, domain 1"/>
    <property type="match status" value="1"/>
</dbReference>
<name>A0AAE0RVG3_9BIVA</name>
<dbReference type="PANTHER" id="PTHR46252:SF3">
    <property type="entry name" value="KIELIN_CHORDIN-LIKE PROTEIN"/>
    <property type="match status" value="1"/>
</dbReference>
<dbReference type="GO" id="GO:0032281">
    <property type="term" value="C:AMPA glutamate receptor complex"/>
    <property type="evidence" value="ECO:0007669"/>
    <property type="project" value="TreeGrafter"/>
</dbReference>
<feature type="domain" description="VWFC" evidence="2">
    <location>
        <begin position="27"/>
        <end position="88"/>
    </location>
</feature>
<comment type="caution">
    <text evidence="3">The sequence shown here is derived from an EMBL/GenBank/DDBJ whole genome shotgun (WGS) entry which is preliminary data.</text>
</comment>
<dbReference type="EMBL" id="JAEAOA010001417">
    <property type="protein sequence ID" value="KAK3580280.1"/>
    <property type="molecule type" value="Genomic_DNA"/>
</dbReference>
<evidence type="ECO:0000313" key="3">
    <source>
        <dbReference type="EMBL" id="KAK3580280.1"/>
    </source>
</evidence>
<dbReference type="InterPro" id="IPR001007">
    <property type="entry name" value="VWF_dom"/>
</dbReference>
<dbReference type="GO" id="GO:0005615">
    <property type="term" value="C:extracellular space"/>
    <property type="evidence" value="ECO:0007669"/>
    <property type="project" value="TreeGrafter"/>
</dbReference>
<dbReference type="Pfam" id="PF23334">
    <property type="entry name" value="VWC2L_2nd"/>
    <property type="match status" value="2"/>
</dbReference>
<feature type="signal peptide" evidence="1">
    <location>
        <begin position="1"/>
        <end position="23"/>
    </location>
</feature>
<dbReference type="SMART" id="SM00214">
    <property type="entry name" value="VWC"/>
    <property type="match status" value="3"/>
</dbReference>
<dbReference type="Proteomes" id="UP001195483">
    <property type="component" value="Unassembled WGS sequence"/>
</dbReference>